<name>A0A4C1YKX6_EUMVA</name>
<dbReference type="EMBL" id="BGZK01001303">
    <property type="protein sequence ID" value="GBP76778.1"/>
    <property type="molecule type" value="Genomic_DNA"/>
</dbReference>
<comment type="caution">
    <text evidence="1">The sequence shown here is derived from an EMBL/GenBank/DDBJ whole genome shotgun (WGS) entry which is preliminary data.</text>
</comment>
<evidence type="ECO:0000313" key="1">
    <source>
        <dbReference type="EMBL" id="GBP76778.1"/>
    </source>
</evidence>
<organism evidence="1 2">
    <name type="scientific">Eumeta variegata</name>
    <name type="common">Bagworm moth</name>
    <name type="synonym">Eumeta japonica</name>
    <dbReference type="NCBI Taxonomy" id="151549"/>
    <lineage>
        <taxon>Eukaryota</taxon>
        <taxon>Metazoa</taxon>
        <taxon>Ecdysozoa</taxon>
        <taxon>Arthropoda</taxon>
        <taxon>Hexapoda</taxon>
        <taxon>Insecta</taxon>
        <taxon>Pterygota</taxon>
        <taxon>Neoptera</taxon>
        <taxon>Endopterygota</taxon>
        <taxon>Lepidoptera</taxon>
        <taxon>Glossata</taxon>
        <taxon>Ditrysia</taxon>
        <taxon>Tineoidea</taxon>
        <taxon>Psychidae</taxon>
        <taxon>Oiketicinae</taxon>
        <taxon>Eumeta</taxon>
    </lineage>
</organism>
<evidence type="ECO:0000313" key="2">
    <source>
        <dbReference type="Proteomes" id="UP000299102"/>
    </source>
</evidence>
<proteinExistence type="predicted"/>
<dbReference type="AlphaFoldDB" id="A0A4C1YKX6"/>
<keyword evidence="2" id="KW-1185">Reference proteome</keyword>
<dbReference type="Proteomes" id="UP000299102">
    <property type="component" value="Unassembled WGS sequence"/>
</dbReference>
<protein>
    <submittedName>
        <fullName evidence="1">Uncharacterized protein</fullName>
    </submittedName>
</protein>
<accession>A0A4C1YKX6</accession>
<reference evidence="1 2" key="1">
    <citation type="journal article" date="2019" name="Commun. Biol.">
        <title>The bagworm genome reveals a unique fibroin gene that provides high tensile strength.</title>
        <authorList>
            <person name="Kono N."/>
            <person name="Nakamura H."/>
            <person name="Ohtoshi R."/>
            <person name="Tomita M."/>
            <person name="Numata K."/>
            <person name="Arakawa K."/>
        </authorList>
    </citation>
    <scope>NUCLEOTIDE SEQUENCE [LARGE SCALE GENOMIC DNA]</scope>
</reference>
<sequence length="102" mass="11075">MELDLDLCPPAQRGSGVLPPADARLVTPHGADGLTCPTRRGLCGRSRPQVNECMLAATHTRWVLINRPQHSLIKRTAFYKTRDVNAEFLAMSTGVCACAGSR</sequence>
<gene>
    <name evidence="1" type="ORF">EVAR_57305_1</name>
</gene>